<dbReference type="GO" id="GO:0004190">
    <property type="term" value="F:aspartic-type endopeptidase activity"/>
    <property type="evidence" value="ECO:0007669"/>
    <property type="project" value="UniProtKB-KW"/>
</dbReference>
<dbReference type="Pfam" id="PF25597">
    <property type="entry name" value="SH3_retrovirus"/>
    <property type="match status" value="1"/>
</dbReference>
<dbReference type="SUPFAM" id="SSF56672">
    <property type="entry name" value="DNA/RNA polymerases"/>
    <property type="match status" value="1"/>
</dbReference>
<dbReference type="InterPro" id="IPR039537">
    <property type="entry name" value="Retrotran_Ty1/copia-like"/>
</dbReference>
<dbReference type="EMBL" id="BKCJ010002726">
    <property type="protein sequence ID" value="GEU50512.1"/>
    <property type="molecule type" value="Genomic_DNA"/>
</dbReference>
<feature type="region of interest" description="Disordered" evidence="5">
    <location>
        <begin position="1"/>
        <end position="24"/>
    </location>
</feature>
<evidence type="ECO:0000256" key="2">
    <source>
        <dbReference type="ARBA" id="ARBA00022723"/>
    </source>
</evidence>
<evidence type="ECO:0000256" key="5">
    <source>
        <dbReference type="SAM" id="MobiDB-lite"/>
    </source>
</evidence>
<dbReference type="GO" id="GO:0015074">
    <property type="term" value="P:DNA integration"/>
    <property type="evidence" value="ECO:0007669"/>
    <property type="project" value="InterPro"/>
</dbReference>
<gene>
    <name evidence="7" type="ORF">Tci_022490</name>
</gene>
<evidence type="ECO:0000313" key="7">
    <source>
        <dbReference type="EMBL" id="GEU50512.1"/>
    </source>
</evidence>
<dbReference type="GO" id="GO:0046872">
    <property type="term" value="F:metal ion binding"/>
    <property type="evidence" value="ECO:0007669"/>
    <property type="project" value="UniProtKB-KW"/>
</dbReference>
<dbReference type="InterPro" id="IPR001584">
    <property type="entry name" value="Integrase_cat-core"/>
</dbReference>
<organism evidence="7">
    <name type="scientific">Tanacetum cinerariifolium</name>
    <name type="common">Dalmatian daisy</name>
    <name type="synonym">Chrysanthemum cinerariifolium</name>
    <dbReference type="NCBI Taxonomy" id="118510"/>
    <lineage>
        <taxon>Eukaryota</taxon>
        <taxon>Viridiplantae</taxon>
        <taxon>Streptophyta</taxon>
        <taxon>Embryophyta</taxon>
        <taxon>Tracheophyta</taxon>
        <taxon>Spermatophyta</taxon>
        <taxon>Magnoliopsida</taxon>
        <taxon>eudicotyledons</taxon>
        <taxon>Gunneridae</taxon>
        <taxon>Pentapetalae</taxon>
        <taxon>asterids</taxon>
        <taxon>campanulids</taxon>
        <taxon>Asterales</taxon>
        <taxon>Asteraceae</taxon>
        <taxon>Asteroideae</taxon>
        <taxon>Anthemideae</taxon>
        <taxon>Anthemidinae</taxon>
        <taxon>Tanacetum</taxon>
    </lineage>
</organism>
<keyword evidence="4" id="KW-0378">Hydrolase</keyword>
<dbReference type="InterPro" id="IPR054722">
    <property type="entry name" value="PolX-like_BBD"/>
</dbReference>
<dbReference type="InterPro" id="IPR013103">
    <property type="entry name" value="RVT_2"/>
</dbReference>
<dbReference type="InterPro" id="IPR043502">
    <property type="entry name" value="DNA/RNA_pol_sf"/>
</dbReference>
<evidence type="ECO:0000256" key="3">
    <source>
        <dbReference type="ARBA" id="ARBA00022750"/>
    </source>
</evidence>
<dbReference type="PANTHER" id="PTHR42648:SF32">
    <property type="entry name" value="RIBONUCLEASE H-LIKE DOMAIN, GAG-PRE-INTEGRASE DOMAIN PROTEIN-RELATED"/>
    <property type="match status" value="1"/>
</dbReference>
<dbReference type="InterPro" id="IPR057670">
    <property type="entry name" value="SH3_retrovirus"/>
</dbReference>
<accession>A0A6L2KPH7</accession>
<dbReference type="InterPro" id="IPR036397">
    <property type="entry name" value="RNaseH_sf"/>
</dbReference>
<reference evidence="7" key="1">
    <citation type="journal article" date="2019" name="Sci. Rep.">
        <title>Draft genome of Tanacetum cinerariifolium, the natural source of mosquito coil.</title>
        <authorList>
            <person name="Yamashiro T."/>
            <person name="Shiraishi A."/>
            <person name="Satake H."/>
            <person name="Nakayama K."/>
        </authorList>
    </citation>
    <scope>NUCLEOTIDE SEQUENCE</scope>
</reference>
<evidence type="ECO:0000259" key="6">
    <source>
        <dbReference type="PROSITE" id="PS50994"/>
    </source>
</evidence>
<dbReference type="GO" id="GO:0003676">
    <property type="term" value="F:nucleic acid binding"/>
    <property type="evidence" value="ECO:0007669"/>
    <property type="project" value="InterPro"/>
</dbReference>
<protein>
    <submittedName>
        <fullName evidence="7">Putative ribonuclease H-like domain-containing protein</fullName>
    </submittedName>
</protein>
<feature type="domain" description="Integrase catalytic" evidence="6">
    <location>
        <begin position="679"/>
        <end position="776"/>
    </location>
</feature>
<dbReference type="Pfam" id="PF07727">
    <property type="entry name" value="RVT_2"/>
    <property type="match status" value="3"/>
</dbReference>
<dbReference type="PROSITE" id="PS50994">
    <property type="entry name" value="INTEGRASE"/>
    <property type="match status" value="1"/>
</dbReference>
<keyword evidence="3" id="KW-0064">Aspartyl protease</keyword>
<dbReference type="GO" id="GO:0006508">
    <property type="term" value="P:proteolysis"/>
    <property type="evidence" value="ECO:0007669"/>
    <property type="project" value="UniProtKB-KW"/>
</dbReference>
<feature type="region of interest" description="Disordered" evidence="5">
    <location>
        <begin position="407"/>
        <end position="454"/>
    </location>
</feature>
<comment type="caution">
    <text evidence="7">The sequence shown here is derived from an EMBL/GenBank/DDBJ whole genome shotgun (WGS) entry which is preliminary data.</text>
</comment>
<evidence type="ECO:0000256" key="1">
    <source>
        <dbReference type="ARBA" id="ARBA00022670"/>
    </source>
</evidence>
<feature type="compositionally biased region" description="Polar residues" evidence="5">
    <location>
        <begin position="874"/>
        <end position="888"/>
    </location>
</feature>
<keyword evidence="1" id="KW-0645">Protease</keyword>
<dbReference type="Gene3D" id="3.30.420.10">
    <property type="entry name" value="Ribonuclease H-like superfamily/Ribonuclease H"/>
    <property type="match status" value="1"/>
</dbReference>
<dbReference type="InterPro" id="IPR012337">
    <property type="entry name" value="RNaseH-like_sf"/>
</dbReference>
<dbReference type="PANTHER" id="PTHR42648">
    <property type="entry name" value="TRANSPOSASE, PUTATIVE-RELATED"/>
    <property type="match status" value="1"/>
</dbReference>
<dbReference type="Pfam" id="PF22936">
    <property type="entry name" value="Pol_BBD"/>
    <property type="match status" value="1"/>
</dbReference>
<sequence>MKVEESLNVTFDKSPPPTKLSPFVDDDVGEEEAIRNNTKVVYNNNEEDKSIKVDEVVNIKESKNHPLGQVIENLNQRTLRPQAQNHSNFFCFIPTIEPKDFKEALKDESWVVAIQEELNQFVANDVWDLVPLPMSQSIIGTQWVFRNNLDENGRVSRNKAKLVAQGYNNQEGVDYDETYASIARLESIRILLAIACTNDFKLYQMDIKSAFLNGFINEEVYVAQPLGFIDFQKPNYVYKLKKALYGLKQAPKACFAKIMHDEFEMSMMGGLNFFLGFQIKQIDDGIFFDRSKYIKEMLKKFGLEDSKPTKTLMSMEIKLTKDDEADSVDSSKYQDMMGSLLYLTAKAVKRIFSDTHLIKDCDFHEKQMANKTIGIGVDPVYNRNKVNYQNQSVPQVVHLRTGKVNIPPVRPQPFPTGKPKVSTPVPTGKPKVSTPVLTGKPKMSTPVPTGRLNRLSSFPTDRGYSPFVISGWWSRIDGQQLLSPQQVVLGNCIEKENPFSTTTDEGIFYSGCSRSMTGNKARLDDFQAFHGGKVTFRGGEGRISGKGTIRTPTLDFENVYYIKELQQFNLFSISQICDKKNQVLFTDTECLVLSKDFKLPDESMVVLRVPKKQNLYSINLNNLCPMCNLACLVAHSSFDESMKWHRFCWVFFLEHKDETYPILMDFITLVENQLNKKVKDIRSDKGTEFKNAHMIELCGSKGIKREYSNPRTPQQNRIAERKNRTLIEVARTMLADSKLPTMFWTEAVRTTCYVLNRVSVTSPLTKTPYALLTGNIPSVSHFKPFGCYVTILNTSDHLGKFDGKADEGYIVGYSASNKAYRVYNVPNKRVEESMNLRFLEEKPNVQGLSHEWYFDLDYLTDSLGYKHVPANQSAGTHGATTNSAGTQDADSDSDCNEQVIIVPYYPSLNIQQSEPKDTFDQQVTFDDESLGLGLANNAEELQTQTSAKTFLLGCIPVPTSKVPVPTGSIPVPAAATKVSTDDILVHTSSSTDSIFDDEPTTRFSCPSDLGNHDPSPGIFSSSSYDDEFGIALNNVASTVELFKRGARSIARALEDPSWVDAMQEEMQQFKFQNVWVLVDLPAGKYVIGTKWILKNKRDARGIVVRNKARLVAQGHRHEEGIDYDEVFALVARIEAIRLFLVFASYMGFLVYQMDVKSVFLYERIDEEVYVTQPKGTIDKTLFLKKNNRDIILVQVYVDDIIFGSIKKAWCDEFEALMRGEFQTSAMGELTFILGLQVQERPDGIFIHQDKYVQEIMNKFDLGSVRTATTPYEALKPKSNNESDSLVNVHLYRSMIGSLMYLTASRPDIMFTVSACLRNQVTPTTSNLEAVKKIFKYLKGQPKLGLWYPKESPLVLEAYSDSDYAGANKDIKSTTGRCQFLGTLDTKSFVRLSIQLYEYQNLY</sequence>
<dbReference type="SUPFAM" id="SSF53098">
    <property type="entry name" value="Ribonuclease H-like"/>
    <property type="match status" value="1"/>
</dbReference>
<feature type="region of interest" description="Disordered" evidence="5">
    <location>
        <begin position="874"/>
        <end position="893"/>
    </location>
</feature>
<evidence type="ECO:0000256" key="4">
    <source>
        <dbReference type="ARBA" id="ARBA00022801"/>
    </source>
</evidence>
<proteinExistence type="predicted"/>
<name>A0A6L2KPH7_TANCI</name>
<keyword evidence="2" id="KW-0479">Metal-binding</keyword>